<evidence type="ECO:0000256" key="3">
    <source>
        <dbReference type="ARBA" id="ARBA00022763"/>
    </source>
</evidence>
<comment type="catalytic activity">
    <reaction evidence="11">
        <text>Couples ATP hydrolysis with the unwinding of duplex DNA by translocating in the 3'-5' direction.</text>
        <dbReference type="EC" id="5.6.2.4"/>
    </reaction>
</comment>
<keyword evidence="15" id="KW-0175">Coiled coil</keyword>
<evidence type="ECO:0000256" key="7">
    <source>
        <dbReference type="ARBA" id="ARBA00022840"/>
    </source>
</evidence>
<dbReference type="GO" id="GO:0004527">
    <property type="term" value="F:exonuclease activity"/>
    <property type="evidence" value="ECO:0007669"/>
    <property type="project" value="UniProtKB-KW"/>
</dbReference>
<feature type="domain" description="UvrD-like helicase C-terminal" evidence="17">
    <location>
        <begin position="446"/>
        <end position="716"/>
    </location>
</feature>
<keyword evidence="5 14" id="KW-0347">Helicase</keyword>
<dbReference type="Pfam" id="PF00580">
    <property type="entry name" value="UvrD-helicase"/>
    <property type="match status" value="1"/>
</dbReference>
<dbReference type="PROSITE" id="PS51217">
    <property type="entry name" value="UVRD_HELICASE_CTER"/>
    <property type="match status" value="1"/>
</dbReference>
<dbReference type="InterPro" id="IPR000212">
    <property type="entry name" value="DNA_helicase_UvrD/REP"/>
</dbReference>
<evidence type="ECO:0000256" key="10">
    <source>
        <dbReference type="ARBA" id="ARBA00023235"/>
    </source>
</evidence>
<gene>
    <name evidence="18" type="ORF">B0H94_103222</name>
</gene>
<evidence type="ECO:0000313" key="19">
    <source>
        <dbReference type="Proteomes" id="UP000242310"/>
    </source>
</evidence>
<dbReference type="SUPFAM" id="SSF52980">
    <property type="entry name" value="Restriction endonuclease-like"/>
    <property type="match status" value="1"/>
</dbReference>
<dbReference type="GO" id="GO:0000725">
    <property type="term" value="P:recombinational repair"/>
    <property type="evidence" value="ECO:0007669"/>
    <property type="project" value="TreeGrafter"/>
</dbReference>
<evidence type="ECO:0000256" key="13">
    <source>
        <dbReference type="ARBA" id="ARBA00048988"/>
    </source>
</evidence>
<evidence type="ECO:0000259" key="17">
    <source>
        <dbReference type="PROSITE" id="PS51217"/>
    </source>
</evidence>
<keyword evidence="2 14" id="KW-0547">Nucleotide-binding</keyword>
<evidence type="ECO:0000256" key="6">
    <source>
        <dbReference type="ARBA" id="ARBA00022839"/>
    </source>
</evidence>
<dbReference type="InterPro" id="IPR011335">
    <property type="entry name" value="Restrct_endonuc-II-like"/>
</dbReference>
<evidence type="ECO:0000256" key="12">
    <source>
        <dbReference type="ARBA" id="ARBA00034808"/>
    </source>
</evidence>
<feature type="coiled-coil region" evidence="15">
    <location>
        <begin position="56"/>
        <end position="91"/>
    </location>
</feature>
<dbReference type="SUPFAM" id="SSF52540">
    <property type="entry name" value="P-loop containing nucleoside triphosphate hydrolases"/>
    <property type="match status" value="1"/>
</dbReference>
<keyword evidence="19" id="KW-1185">Reference proteome</keyword>
<evidence type="ECO:0000256" key="2">
    <source>
        <dbReference type="ARBA" id="ARBA00022741"/>
    </source>
</evidence>
<accession>A0A2P8HWL6</accession>
<dbReference type="RefSeq" id="WP_106587924.1">
    <property type="nucleotide sequence ID" value="NZ_PYAV01000003.1"/>
</dbReference>
<dbReference type="PROSITE" id="PS51198">
    <property type="entry name" value="UVRD_HELICASE_ATP_BIND"/>
    <property type="match status" value="1"/>
</dbReference>
<dbReference type="PANTHER" id="PTHR11070:SF23">
    <property type="entry name" value="RECBCD ENZYME SUBUNIT RECB"/>
    <property type="match status" value="1"/>
</dbReference>
<organism evidence="18 19">
    <name type="scientific">Salsuginibacillus halophilus</name>
    <dbReference type="NCBI Taxonomy" id="517424"/>
    <lineage>
        <taxon>Bacteria</taxon>
        <taxon>Bacillati</taxon>
        <taxon>Bacillota</taxon>
        <taxon>Bacilli</taxon>
        <taxon>Bacillales</taxon>
        <taxon>Bacillaceae</taxon>
        <taxon>Salsuginibacillus</taxon>
    </lineage>
</organism>
<dbReference type="Proteomes" id="UP000242310">
    <property type="component" value="Unassembled WGS sequence"/>
</dbReference>
<proteinExistence type="predicted"/>
<name>A0A2P8HWL6_9BACI</name>
<keyword evidence="1" id="KW-0540">Nuclease</keyword>
<evidence type="ECO:0000256" key="15">
    <source>
        <dbReference type="SAM" id="Coils"/>
    </source>
</evidence>
<feature type="domain" description="UvrD-like helicase ATP-binding" evidence="16">
    <location>
        <begin position="4"/>
        <end position="434"/>
    </location>
</feature>
<keyword evidence="4 14" id="KW-0378">Hydrolase</keyword>
<dbReference type="InterPro" id="IPR027417">
    <property type="entry name" value="P-loop_NTPase"/>
</dbReference>
<comment type="catalytic activity">
    <reaction evidence="13">
        <text>ATP + H2O = ADP + phosphate + H(+)</text>
        <dbReference type="Rhea" id="RHEA:13065"/>
        <dbReference type="ChEBI" id="CHEBI:15377"/>
        <dbReference type="ChEBI" id="CHEBI:15378"/>
        <dbReference type="ChEBI" id="CHEBI:30616"/>
        <dbReference type="ChEBI" id="CHEBI:43474"/>
        <dbReference type="ChEBI" id="CHEBI:456216"/>
        <dbReference type="EC" id="5.6.2.4"/>
    </reaction>
</comment>
<dbReference type="InterPro" id="IPR014017">
    <property type="entry name" value="DNA_helicase_UvrD-like_C"/>
</dbReference>
<evidence type="ECO:0000256" key="14">
    <source>
        <dbReference type="PROSITE-ProRule" id="PRU00560"/>
    </source>
</evidence>
<evidence type="ECO:0000256" key="1">
    <source>
        <dbReference type="ARBA" id="ARBA00022722"/>
    </source>
</evidence>
<evidence type="ECO:0000313" key="18">
    <source>
        <dbReference type="EMBL" id="PSL50609.1"/>
    </source>
</evidence>
<evidence type="ECO:0000256" key="11">
    <source>
        <dbReference type="ARBA" id="ARBA00034617"/>
    </source>
</evidence>
<keyword evidence="9" id="KW-0234">DNA repair</keyword>
<dbReference type="Gene3D" id="3.40.50.300">
    <property type="entry name" value="P-loop containing nucleotide triphosphate hydrolases"/>
    <property type="match status" value="3"/>
</dbReference>
<feature type="binding site" evidence="14">
    <location>
        <begin position="25"/>
        <end position="32"/>
    </location>
    <ligand>
        <name>ATP</name>
        <dbReference type="ChEBI" id="CHEBI:30616"/>
    </ligand>
</feature>
<evidence type="ECO:0000256" key="8">
    <source>
        <dbReference type="ARBA" id="ARBA00023125"/>
    </source>
</evidence>
<sequence length="1052" mass="120647">MTRLQDEQEREAILHELNENFVVEAGAGSGKTYSLVQRMVNTVASGAAEVHEIAAITFTQKAAQEMEERFRKALKEEAASAEGEKKLHCEQALAEVDQIYIGTVHAFCTKMLHERPVEAGLDLEFETIEDREEQELLDKVWDKFIQQKKRDDPETMQELISTGIELQEIRPWLEQVRTYADVNWPAHVVNRPDIEEAVHQIERFVHVHERNIPDTATAADLDAAQKQLIDAKRYLQYVRRNNDEAKIQLLEMFEKPAKVTMKRWLNADAAKELRDSTLPAFCETIAATLFDYRAYRYPKVITVLQDALSVYEAEKQRQSKLTYHDLLTVSVQMLKHNLEVRAFFREKYRVLLVDEFQDTDPVQAELVMLLASDDDHSNWREMTPRPGSLFVVGDPKQSIYRFRRADIQIYQEMKNIIKNTNGRVLPLTMNFRTSKAVTEPLNEAFQKMLPALETSTQASYRPLIAPEPAAEEEMEGIYQLTLDAGKKADVLKREATIIAGYIQQKVQLEAARPQDFMILTRYNEGMDIYRDALKTAGIPATAATELNLSDDPVWQELCYLYEAVAAPHRPLNIVRLYRGPLFGLSDDDFVAEKAAGQALTIETEEKAGTNFQKANEELSNYRQYVHLYSPIDALEKIAFASAWPLLASDRKEPEKNLSRLHHLLTLVRRENANGSGTFAEAVQTFRSFVEEGGFEDAVLPHEYEAVQILNVHKAKGLEAPYVFLAHPVKFITPGSRSSEHIERVSGEGSGYFWFSKKTGMYQSKTVAHPHNAEELFALETAYSEAEETRLTYVAATRAEQMIVISRTNEDDKKQKNPWQHLISSLPPLEEINTNFNLIQAVKTDEPDVGEGWFSLESETEAWINEKSSPTYSETAATAMIDEKRKPPMTKADLADEEMSGPEWGALVHKALEDLMNHQEITSEWLAQLCQEFGFADKLRKLEAIIVDFQNEELYKKVNTARQAYTEMPFTYFDDQEKTTISGVIDLVYEDDDGWHLVDFKTNRFQNEDEKDAISEYYQPQLMYYKQAFQLAFVKPSTISLYLLHTQERIYFT</sequence>
<evidence type="ECO:0000256" key="5">
    <source>
        <dbReference type="ARBA" id="ARBA00022806"/>
    </source>
</evidence>
<dbReference type="Pfam" id="PF13361">
    <property type="entry name" value="UvrD_C"/>
    <property type="match status" value="1"/>
</dbReference>
<keyword evidence="7 14" id="KW-0067">ATP-binding</keyword>
<dbReference type="Pfam" id="PF12705">
    <property type="entry name" value="PDDEXK_1"/>
    <property type="match status" value="1"/>
</dbReference>
<dbReference type="InterPro" id="IPR038726">
    <property type="entry name" value="PDDEXK_AddAB-type"/>
</dbReference>
<dbReference type="GO" id="GO:0003677">
    <property type="term" value="F:DNA binding"/>
    <property type="evidence" value="ECO:0007669"/>
    <property type="project" value="UniProtKB-KW"/>
</dbReference>
<dbReference type="GO" id="GO:0005524">
    <property type="term" value="F:ATP binding"/>
    <property type="evidence" value="ECO:0007669"/>
    <property type="project" value="UniProtKB-UniRule"/>
</dbReference>
<dbReference type="Gene3D" id="3.90.320.10">
    <property type="match status" value="1"/>
</dbReference>
<keyword evidence="10" id="KW-0413">Isomerase</keyword>
<evidence type="ECO:0000256" key="9">
    <source>
        <dbReference type="ARBA" id="ARBA00023204"/>
    </source>
</evidence>
<keyword evidence="3" id="KW-0227">DNA damage</keyword>
<dbReference type="GO" id="GO:0009338">
    <property type="term" value="C:exodeoxyribonuclease V complex"/>
    <property type="evidence" value="ECO:0007669"/>
    <property type="project" value="TreeGrafter"/>
</dbReference>
<dbReference type="EMBL" id="PYAV01000003">
    <property type="protein sequence ID" value="PSL50609.1"/>
    <property type="molecule type" value="Genomic_DNA"/>
</dbReference>
<protein>
    <recommendedName>
        <fullName evidence="12">DNA 3'-5' helicase</fullName>
        <ecNumber evidence="12">5.6.2.4</ecNumber>
    </recommendedName>
</protein>
<dbReference type="OrthoDB" id="9810135at2"/>
<keyword evidence="6" id="KW-0269">Exonuclease</keyword>
<dbReference type="GO" id="GO:0043138">
    <property type="term" value="F:3'-5' DNA helicase activity"/>
    <property type="evidence" value="ECO:0007669"/>
    <property type="project" value="UniProtKB-EC"/>
</dbReference>
<dbReference type="AlphaFoldDB" id="A0A2P8HWL6"/>
<reference evidence="18 19" key="1">
    <citation type="submission" date="2018-03" db="EMBL/GenBank/DDBJ databases">
        <title>Genomic Encyclopedia of Type Strains, Phase III (KMG-III): the genomes of soil and plant-associated and newly described type strains.</title>
        <authorList>
            <person name="Whitman W."/>
        </authorList>
    </citation>
    <scope>NUCLEOTIDE SEQUENCE [LARGE SCALE GENOMIC DNA]</scope>
    <source>
        <strain evidence="18 19">CGMCC 1.07653</strain>
    </source>
</reference>
<dbReference type="PANTHER" id="PTHR11070">
    <property type="entry name" value="UVRD / RECB / PCRA DNA HELICASE FAMILY MEMBER"/>
    <property type="match status" value="1"/>
</dbReference>
<dbReference type="GO" id="GO:0005829">
    <property type="term" value="C:cytosol"/>
    <property type="evidence" value="ECO:0007669"/>
    <property type="project" value="TreeGrafter"/>
</dbReference>
<dbReference type="Gene3D" id="1.10.486.10">
    <property type="entry name" value="PCRA, domain 4"/>
    <property type="match status" value="1"/>
</dbReference>
<dbReference type="InterPro" id="IPR014016">
    <property type="entry name" value="UvrD-like_ATP-bd"/>
</dbReference>
<dbReference type="InterPro" id="IPR011604">
    <property type="entry name" value="PDDEXK-like_dom_sf"/>
</dbReference>
<evidence type="ECO:0000256" key="4">
    <source>
        <dbReference type="ARBA" id="ARBA00022801"/>
    </source>
</evidence>
<dbReference type="EC" id="5.6.2.4" evidence="12"/>
<evidence type="ECO:0000259" key="16">
    <source>
        <dbReference type="PROSITE" id="PS51198"/>
    </source>
</evidence>
<comment type="caution">
    <text evidence="18">The sequence shown here is derived from an EMBL/GenBank/DDBJ whole genome shotgun (WGS) entry which is preliminary data.</text>
</comment>
<keyword evidence="8" id="KW-0238">DNA-binding</keyword>